<comment type="caution">
    <text evidence="4">The sequence shown here is derived from an EMBL/GenBank/DDBJ whole genome shotgun (WGS) entry which is preliminary data.</text>
</comment>
<evidence type="ECO:0000259" key="3">
    <source>
        <dbReference type="Pfam" id="PF06439"/>
    </source>
</evidence>
<dbReference type="InterPro" id="IPR010496">
    <property type="entry name" value="AL/BT2_dom"/>
</dbReference>
<protein>
    <submittedName>
        <fullName evidence="4">Uncharacterized protein DUF1080</fullName>
    </submittedName>
</protein>
<name>A0A366HQ50_9BACT</name>
<keyword evidence="5" id="KW-1185">Reference proteome</keyword>
<feature type="chain" id="PRO_5016884138" evidence="2">
    <location>
        <begin position="25"/>
        <end position="393"/>
    </location>
</feature>
<feature type="region of interest" description="Disordered" evidence="1">
    <location>
        <begin position="226"/>
        <end position="250"/>
    </location>
</feature>
<reference evidence="4 5" key="1">
    <citation type="submission" date="2018-06" db="EMBL/GenBank/DDBJ databases">
        <title>Genomic Encyclopedia of Type Strains, Phase IV (KMG-IV): sequencing the most valuable type-strain genomes for metagenomic binning, comparative biology and taxonomic classification.</title>
        <authorList>
            <person name="Goeker M."/>
        </authorList>
    </citation>
    <scope>NUCLEOTIDE SEQUENCE [LARGE SCALE GENOMIC DNA]</scope>
    <source>
        <strain evidence="4 5">DSM 25532</strain>
    </source>
</reference>
<sequence length="393" mass="42926">MKRALFTLAATAAALPSLTMPLQADGGFYGDPPDATHPWAIHDMNRPQPPRVEPGTFSSQEVPGKPPADAVVLFDGSESAIVNWVSDKNPSEATKWEVKGGALQCVPGSGYVRSKLEFGDCQLHVEWSAPSKVEGNSQGRGNSGVFLMGQVEVQVLDNYENPTYADGFAGSVYGVNPPMANPLRKPGEWQSYDIVFRRPVYKDGQLVDPGYLTVFVNGVLVQDHTPLQGGGGHKGRTKDRAFPEKGPLKLQDHGNPVRYRNIWYRPLPKRAIEGGDTSVMSEEATTAKRAEIAKGIREKAAKLEGKEKMLGLMESLCYQQDAAALEASTKLAGEYVASIKAVPADKIESKKGEVMQVHNALQYMKKFKLLPEDFAATADIAAIVKEREWDKKK</sequence>
<organism evidence="4 5">
    <name type="scientific">Roseimicrobium gellanilyticum</name>
    <dbReference type="NCBI Taxonomy" id="748857"/>
    <lineage>
        <taxon>Bacteria</taxon>
        <taxon>Pseudomonadati</taxon>
        <taxon>Verrucomicrobiota</taxon>
        <taxon>Verrucomicrobiia</taxon>
        <taxon>Verrucomicrobiales</taxon>
        <taxon>Verrucomicrobiaceae</taxon>
        <taxon>Roseimicrobium</taxon>
    </lineage>
</organism>
<keyword evidence="2" id="KW-0732">Signal</keyword>
<evidence type="ECO:0000256" key="1">
    <source>
        <dbReference type="SAM" id="MobiDB-lite"/>
    </source>
</evidence>
<evidence type="ECO:0000313" key="4">
    <source>
        <dbReference type="EMBL" id="RBP44651.1"/>
    </source>
</evidence>
<dbReference type="EMBL" id="QNRR01000004">
    <property type="protein sequence ID" value="RBP44651.1"/>
    <property type="molecule type" value="Genomic_DNA"/>
</dbReference>
<dbReference type="Proteomes" id="UP000253426">
    <property type="component" value="Unassembled WGS sequence"/>
</dbReference>
<proteinExistence type="predicted"/>
<dbReference type="Gene3D" id="2.60.120.560">
    <property type="entry name" value="Exo-inulinase, domain 1"/>
    <property type="match status" value="1"/>
</dbReference>
<dbReference type="OrthoDB" id="176168at2"/>
<dbReference type="GO" id="GO:0016787">
    <property type="term" value="F:hydrolase activity"/>
    <property type="evidence" value="ECO:0007669"/>
    <property type="project" value="InterPro"/>
</dbReference>
<feature type="signal peptide" evidence="2">
    <location>
        <begin position="1"/>
        <end position="24"/>
    </location>
</feature>
<evidence type="ECO:0000256" key="2">
    <source>
        <dbReference type="SAM" id="SignalP"/>
    </source>
</evidence>
<feature type="compositionally biased region" description="Basic and acidic residues" evidence="1">
    <location>
        <begin position="238"/>
        <end position="250"/>
    </location>
</feature>
<dbReference type="AlphaFoldDB" id="A0A366HQ50"/>
<dbReference type="RefSeq" id="WP_113959033.1">
    <property type="nucleotide sequence ID" value="NZ_QNRR01000004.1"/>
</dbReference>
<feature type="domain" description="3-keto-alpha-glucoside-1,2-lyase/3-keto-2-hydroxy-glucal hydratase" evidence="3">
    <location>
        <begin position="70"/>
        <end position="263"/>
    </location>
</feature>
<gene>
    <name evidence="4" type="ORF">DES53_104473</name>
</gene>
<accession>A0A366HQ50</accession>
<evidence type="ECO:0000313" key="5">
    <source>
        <dbReference type="Proteomes" id="UP000253426"/>
    </source>
</evidence>
<dbReference type="Pfam" id="PF06439">
    <property type="entry name" value="3keto-disac_hyd"/>
    <property type="match status" value="1"/>
</dbReference>